<comment type="subcellular location">
    <subcellularLocation>
        <location evidence="1">Membrane</location>
        <topology evidence="1">Multi-pass membrane protein</topology>
    </subcellularLocation>
</comment>
<evidence type="ECO:0000256" key="6">
    <source>
        <dbReference type="PIRNR" id="PIRNR015840"/>
    </source>
</evidence>
<evidence type="ECO:0000256" key="3">
    <source>
        <dbReference type="ARBA" id="ARBA00022692"/>
    </source>
</evidence>
<proteinExistence type="inferred from homology"/>
<evidence type="ECO:0000256" key="7">
    <source>
        <dbReference type="SAM" id="MobiDB-lite"/>
    </source>
</evidence>
<feature type="transmembrane region" description="Helical" evidence="8">
    <location>
        <begin position="56"/>
        <end position="76"/>
    </location>
</feature>
<keyword evidence="5 6" id="KW-0472">Membrane</keyword>
<evidence type="ECO:0000256" key="5">
    <source>
        <dbReference type="ARBA" id="ARBA00023136"/>
    </source>
</evidence>
<evidence type="ECO:0008006" key="11">
    <source>
        <dbReference type="Google" id="ProtNLM"/>
    </source>
</evidence>
<keyword evidence="3 8" id="KW-0812">Transmembrane</keyword>
<keyword evidence="4 8" id="KW-1133">Transmembrane helix</keyword>
<name>A0A1D1VCJ1_RAMVA</name>
<dbReference type="GO" id="GO:0005794">
    <property type="term" value="C:Golgi apparatus"/>
    <property type="evidence" value="ECO:0007669"/>
    <property type="project" value="TreeGrafter"/>
</dbReference>
<dbReference type="GO" id="GO:0005783">
    <property type="term" value="C:endoplasmic reticulum"/>
    <property type="evidence" value="ECO:0007669"/>
    <property type="project" value="TreeGrafter"/>
</dbReference>
<dbReference type="InterPro" id="IPR005045">
    <property type="entry name" value="CDC50/LEM3_fam"/>
</dbReference>
<evidence type="ECO:0000313" key="9">
    <source>
        <dbReference type="EMBL" id="GAU97457.1"/>
    </source>
</evidence>
<dbReference type="Proteomes" id="UP000186922">
    <property type="component" value="Unassembled WGS sequence"/>
</dbReference>
<evidence type="ECO:0000256" key="2">
    <source>
        <dbReference type="ARBA" id="ARBA00009457"/>
    </source>
</evidence>
<evidence type="ECO:0000256" key="8">
    <source>
        <dbReference type="SAM" id="Phobius"/>
    </source>
</evidence>
<dbReference type="EMBL" id="BDGG01000004">
    <property type="protein sequence ID" value="GAU97457.1"/>
    <property type="molecule type" value="Genomic_DNA"/>
</dbReference>
<dbReference type="PANTHER" id="PTHR10926">
    <property type="entry name" value="CELL CYCLE CONTROL PROTEIN 50"/>
    <property type="match status" value="1"/>
</dbReference>
<accession>A0A1D1VCJ1</accession>
<reference evidence="9 10" key="1">
    <citation type="journal article" date="2016" name="Nat. Commun.">
        <title>Extremotolerant tardigrade genome and improved radiotolerance of human cultured cells by tardigrade-unique protein.</title>
        <authorList>
            <person name="Hashimoto T."/>
            <person name="Horikawa D.D."/>
            <person name="Saito Y."/>
            <person name="Kuwahara H."/>
            <person name="Kozuka-Hata H."/>
            <person name="Shin-I T."/>
            <person name="Minakuchi Y."/>
            <person name="Ohishi K."/>
            <person name="Motoyama A."/>
            <person name="Aizu T."/>
            <person name="Enomoto A."/>
            <person name="Kondo K."/>
            <person name="Tanaka S."/>
            <person name="Hara Y."/>
            <person name="Koshikawa S."/>
            <person name="Sagara H."/>
            <person name="Miura T."/>
            <person name="Yokobori S."/>
            <person name="Miyagawa K."/>
            <person name="Suzuki Y."/>
            <person name="Kubo T."/>
            <person name="Oyama M."/>
            <person name="Kohara Y."/>
            <person name="Fujiyama A."/>
            <person name="Arakawa K."/>
            <person name="Katayama T."/>
            <person name="Toyoda A."/>
            <person name="Kunieda T."/>
        </authorList>
    </citation>
    <scope>NUCLEOTIDE SEQUENCE [LARGE SCALE GENOMIC DNA]</scope>
    <source>
        <strain evidence="9 10">YOKOZUNA-1</strain>
    </source>
</reference>
<feature type="compositionally biased region" description="Polar residues" evidence="7">
    <location>
        <begin position="1"/>
        <end position="16"/>
    </location>
</feature>
<dbReference type="PIRSF" id="PIRSF015840">
    <property type="entry name" value="DUF284_TM_euk"/>
    <property type="match status" value="1"/>
</dbReference>
<dbReference type="GO" id="GO:0005886">
    <property type="term" value="C:plasma membrane"/>
    <property type="evidence" value="ECO:0007669"/>
    <property type="project" value="TreeGrafter"/>
</dbReference>
<protein>
    <recommendedName>
        <fullName evidence="11">Cell cycle control protein 50A</fullName>
    </recommendedName>
</protein>
<gene>
    <name evidence="9" type="primary">RvY_08746-1</name>
    <name evidence="9" type="synonym">RvY_08746.1</name>
    <name evidence="9" type="ORF">RvY_08746</name>
</gene>
<dbReference type="AlphaFoldDB" id="A0A1D1VCJ1"/>
<dbReference type="Pfam" id="PF03381">
    <property type="entry name" value="CDC50"/>
    <property type="match status" value="1"/>
</dbReference>
<comment type="caution">
    <text evidence="9">The sequence shown here is derived from an EMBL/GenBank/DDBJ whole genome shotgun (WGS) entry which is preliminary data.</text>
</comment>
<feature type="transmembrane region" description="Helical" evidence="8">
    <location>
        <begin position="363"/>
        <end position="387"/>
    </location>
</feature>
<keyword evidence="10" id="KW-1185">Reference proteome</keyword>
<evidence type="ECO:0000256" key="4">
    <source>
        <dbReference type="ARBA" id="ARBA00022989"/>
    </source>
</evidence>
<dbReference type="STRING" id="947166.A0A1D1VCJ1"/>
<dbReference type="PANTHER" id="PTHR10926:SF0">
    <property type="entry name" value="CDC50, ISOFORM A"/>
    <property type="match status" value="1"/>
</dbReference>
<dbReference type="OrthoDB" id="340608at2759"/>
<evidence type="ECO:0000256" key="1">
    <source>
        <dbReference type="ARBA" id="ARBA00004141"/>
    </source>
</evidence>
<feature type="region of interest" description="Disordered" evidence="7">
    <location>
        <begin position="1"/>
        <end position="41"/>
    </location>
</feature>
<organism evidence="9 10">
    <name type="scientific">Ramazzottius varieornatus</name>
    <name type="common">Water bear</name>
    <name type="synonym">Tardigrade</name>
    <dbReference type="NCBI Taxonomy" id="947166"/>
    <lineage>
        <taxon>Eukaryota</taxon>
        <taxon>Metazoa</taxon>
        <taxon>Ecdysozoa</taxon>
        <taxon>Tardigrada</taxon>
        <taxon>Eutardigrada</taxon>
        <taxon>Parachela</taxon>
        <taxon>Hypsibioidea</taxon>
        <taxon>Ramazzottiidae</taxon>
        <taxon>Ramazzottius</taxon>
    </lineage>
</organism>
<evidence type="ECO:0000313" key="10">
    <source>
        <dbReference type="Proteomes" id="UP000186922"/>
    </source>
</evidence>
<comment type="similarity">
    <text evidence="2 6">Belongs to the CDC50/LEM3 family.</text>
</comment>
<sequence length="407" mass="44595">MQAPTSTINLAANSGATGHGPSPPVDESRRSRKPANTRFKQQQLPAWQPMLTAKSVLPFLVAIGIAFIPIGVALLLSATSVTEHQIEYTNCNQYIRGSISEQSCANVSAGGNDGCKCREAFTITENITGPVFLYYALDNFFQNHRKYVKSRDDDQLMGKFKQAVVAADGTYSGPSSDCAPYLVYQPSQNGAPGVAFAPCGAIARSLFNDTIRLKYLGSTGGQSADTVKDVGLVRTGIAWASDKSTKFNNPNGDNSAAGIREAMQSNRLVKPTFWKKELWELDTEDETNNGLKNEDLIVWMRTAAFPSFRKLYRRVNHTDVFQAGLPAGNYSLEIDYNYPVVDFDGRKYVIISSTSWIGGRNPFLGIAYITVGSVCLLLAGVFFFIHIRFGKKPSELMNVTANSQWSS</sequence>